<dbReference type="EMBL" id="UINC01214837">
    <property type="protein sequence ID" value="SVE40246.1"/>
    <property type="molecule type" value="Genomic_DNA"/>
</dbReference>
<keyword evidence="1" id="KW-0812">Transmembrane</keyword>
<protein>
    <recommendedName>
        <fullName evidence="3">LptF/LptG family permease</fullName>
    </recommendedName>
</protein>
<feature type="transmembrane region" description="Helical" evidence="1">
    <location>
        <begin position="133"/>
        <end position="151"/>
    </location>
</feature>
<keyword evidence="1" id="KW-1133">Transmembrane helix</keyword>
<proteinExistence type="predicted"/>
<feature type="non-terminal residue" evidence="2">
    <location>
        <position position="1"/>
    </location>
</feature>
<feature type="transmembrane region" description="Helical" evidence="1">
    <location>
        <begin position="74"/>
        <end position="93"/>
    </location>
</feature>
<organism evidence="2">
    <name type="scientific">marine metagenome</name>
    <dbReference type="NCBI Taxonomy" id="408172"/>
    <lineage>
        <taxon>unclassified sequences</taxon>
        <taxon>metagenomes</taxon>
        <taxon>ecological metagenomes</taxon>
    </lineage>
</organism>
<sequence>LKDDKTVTIVKFKTTSLNLSGISTKSISVPKMQETSTLKILRCIKNNNTSADMHNCSPTRKSFMDTKIEINKRFGMPIFIPLISLVCAFLLSSRNDKKIYDYNKYIYFLIGFSILVLSEIFVRYSGISWTHTAIYYLLPLGMLPVFYLTLIRKFKYENLF</sequence>
<accession>A0A383D6T8</accession>
<evidence type="ECO:0008006" key="3">
    <source>
        <dbReference type="Google" id="ProtNLM"/>
    </source>
</evidence>
<evidence type="ECO:0000313" key="2">
    <source>
        <dbReference type="EMBL" id="SVE40246.1"/>
    </source>
</evidence>
<keyword evidence="1" id="KW-0472">Membrane</keyword>
<feature type="transmembrane region" description="Helical" evidence="1">
    <location>
        <begin position="105"/>
        <end position="127"/>
    </location>
</feature>
<name>A0A383D6T8_9ZZZZ</name>
<reference evidence="2" key="1">
    <citation type="submission" date="2018-05" db="EMBL/GenBank/DDBJ databases">
        <authorList>
            <person name="Lanie J.A."/>
            <person name="Ng W.-L."/>
            <person name="Kazmierczak K.M."/>
            <person name="Andrzejewski T.M."/>
            <person name="Davidsen T.M."/>
            <person name="Wayne K.J."/>
            <person name="Tettelin H."/>
            <person name="Glass J.I."/>
            <person name="Rusch D."/>
            <person name="Podicherti R."/>
            <person name="Tsui H.-C.T."/>
            <person name="Winkler M.E."/>
        </authorList>
    </citation>
    <scope>NUCLEOTIDE SEQUENCE</scope>
</reference>
<evidence type="ECO:0000256" key="1">
    <source>
        <dbReference type="SAM" id="Phobius"/>
    </source>
</evidence>
<gene>
    <name evidence="2" type="ORF">METZ01_LOCUS493100</name>
</gene>
<dbReference type="AlphaFoldDB" id="A0A383D6T8"/>